<dbReference type="SUPFAM" id="SSF69118">
    <property type="entry name" value="AhpD-like"/>
    <property type="match status" value="1"/>
</dbReference>
<sequence>MTKRINPYARMDLIQPLIDYSQAVPDVGLEPTLAHLVKIRASQINGCAVCLVMHSQEARQDGETEMRIYLLDAWREALHFTPRERAALAWTEALTRLDHTADAAYELVAAEFSEAEQVVLTLLIGNINTWNRINAGFRVNPPRSAIIKVAA</sequence>
<dbReference type="InterPro" id="IPR004675">
    <property type="entry name" value="AhpD_core"/>
</dbReference>
<dbReference type="PANTHER" id="PTHR34846">
    <property type="entry name" value="4-CARBOXYMUCONOLACTONE DECARBOXYLASE FAMILY PROTEIN (AFU_ORTHOLOGUE AFUA_6G11590)"/>
    <property type="match status" value="1"/>
</dbReference>
<protein>
    <recommendedName>
        <fullName evidence="1">Carboxymuconolactone decarboxylase-like domain-containing protein</fullName>
    </recommendedName>
</protein>
<dbReference type="InterPro" id="IPR003779">
    <property type="entry name" value="CMD-like"/>
</dbReference>
<gene>
    <name evidence="2" type="ORF">VW23_021065</name>
</gene>
<dbReference type="Gene3D" id="1.20.1290.10">
    <property type="entry name" value="AhpD-like"/>
    <property type="match status" value="1"/>
</dbReference>
<feature type="domain" description="Carboxymuconolactone decarboxylase-like" evidence="1">
    <location>
        <begin position="26"/>
        <end position="93"/>
    </location>
</feature>
<dbReference type="OrthoDB" id="9801997at2"/>
<organism evidence="2 3">
    <name type="scientific">Devosia insulae DS-56</name>
    <dbReference type="NCBI Taxonomy" id="1116389"/>
    <lineage>
        <taxon>Bacteria</taxon>
        <taxon>Pseudomonadati</taxon>
        <taxon>Pseudomonadota</taxon>
        <taxon>Alphaproteobacteria</taxon>
        <taxon>Hyphomicrobiales</taxon>
        <taxon>Devosiaceae</taxon>
        <taxon>Devosia</taxon>
    </lineage>
</organism>
<dbReference type="EMBL" id="LAJE02000203">
    <property type="protein sequence ID" value="OEO30494.1"/>
    <property type="molecule type" value="Genomic_DNA"/>
</dbReference>
<dbReference type="Pfam" id="PF02627">
    <property type="entry name" value="CMD"/>
    <property type="match status" value="1"/>
</dbReference>
<evidence type="ECO:0000313" key="2">
    <source>
        <dbReference type="EMBL" id="OEO30494.1"/>
    </source>
</evidence>
<dbReference type="PANTHER" id="PTHR34846:SF10">
    <property type="entry name" value="CYTOPLASMIC PROTEIN"/>
    <property type="match status" value="1"/>
</dbReference>
<accession>A0A1E5XPQ3</accession>
<keyword evidence="3" id="KW-1185">Reference proteome</keyword>
<comment type="caution">
    <text evidence="2">The sequence shown here is derived from an EMBL/GenBank/DDBJ whole genome shotgun (WGS) entry which is preliminary data.</text>
</comment>
<dbReference type="GO" id="GO:0051920">
    <property type="term" value="F:peroxiredoxin activity"/>
    <property type="evidence" value="ECO:0007669"/>
    <property type="project" value="InterPro"/>
</dbReference>
<dbReference type="AlphaFoldDB" id="A0A1E5XPQ3"/>
<dbReference type="Proteomes" id="UP000095463">
    <property type="component" value="Unassembled WGS sequence"/>
</dbReference>
<name>A0A1E5XPQ3_9HYPH</name>
<evidence type="ECO:0000259" key="1">
    <source>
        <dbReference type="Pfam" id="PF02627"/>
    </source>
</evidence>
<reference evidence="2 3" key="1">
    <citation type="journal article" date="2015" name="Genome Announc.">
        <title>Genome Assemblies of Three Soil-Associated Devosia species: D. insulae, D. limi, and D. soli.</title>
        <authorList>
            <person name="Hassan Y.I."/>
            <person name="Lepp D."/>
            <person name="Zhou T."/>
        </authorList>
    </citation>
    <scope>NUCLEOTIDE SEQUENCE [LARGE SCALE GENOMIC DNA]</scope>
    <source>
        <strain evidence="2 3">DS-56</strain>
    </source>
</reference>
<dbReference type="InterPro" id="IPR029032">
    <property type="entry name" value="AhpD-like"/>
</dbReference>
<proteinExistence type="predicted"/>
<dbReference type="NCBIfam" id="TIGR00778">
    <property type="entry name" value="ahpD_dom"/>
    <property type="match status" value="1"/>
</dbReference>
<evidence type="ECO:0000313" key="3">
    <source>
        <dbReference type="Proteomes" id="UP000095463"/>
    </source>
</evidence>